<dbReference type="InterPro" id="IPR015500">
    <property type="entry name" value="Peptidase_S8_subtilisin-rel"/>
</dbReference>
<dbReference type="AlphaFoldDB" id="A0A918EFD4"/>
<evidence type="ECO:0000256" key="4">
    <source>
        <dbReference type="ARBA" id="ARBA00022825"/>
    </source>
</evidence>
<dbReference type="InterPro" id="IPR050131">
    <property type="entry name" value="Peptidase_S8_subtilisin-like"/>
</dbReference>
<evidence type="ECO:0000256" key="8">
    <source>
        <dbReference type="SAM" id="SignalP"/>
    </source>
</evidence>
<feature type="domain" description="Peptidase S8/S53" evidence="9">
    <location>
        <begin position="206"/>
        <end position="464"/>
    </location>
</feature>
<keyword evidence="11" id="KW-1185">Reference proteome</keyword>
<evidence type="ECO:0000256" key="1">
    <source>
        <dbReference type="ARBA" id="ARBA00011073"/>
    </source>
</evidence>
<name>A0A918EFD4_9PSEU</name>
<dbReference type="RefSeq" id="WP_229796111.1">
    <property type="nucleotide sequence ID" value="NZ_BMRG01000013.1"/>
</dbReference>
<keyword evidence="8" id="KW-0732">Signal</keyword>
<protein>
    <submittedName>
        <fullName evidence="10">Serine protease</fullName>
    </submittedName>
</protein>
<feature type="signal peptide" evidence="8">
    <location>
        <begin position="1"/>
        <end position="30"/>
    </location>
</feature>
<feature type="active site" description="Charge relay system" evidence="5 6">
    <location>
        <position position="417"/>
    </location>
</feature>
<dbReference type="PROSITE" id="PS51892">
    <property type="entry name" value="SUBTILASE"/>
    <property type="match status" value="1"/>
</dbReference>
<dbReference type="EMBL" id="BMRG01000013">
    <property type="protein sequence ID" value="GGP73272.1"/>
    <property type="molecule type" value="Genomic_DNA"/>
</dbReference>
<reference evidence="10" key="2">
    <citation type="submission" date="2020-09" db="EMBL/GenBank/DDBJ databases">
        <authorList>
            <person name="Sun Q."/>
            <person name="Ohkuma M."/>
        </authorList>
    </citation>
    <scope>NUCLEOTIDE SEQUENCE</scope>
    <source>
        <strain evidence="10">JCM 3313</strain>
    </source>
</reference>
<dbReference type="PANTHER" id="PTHR43806">
    <property type="entry name" value="PEPTIDASE S8"/>
    <property type="match status" value="1"/>
</dbReference>
<evidence type="ECO:0000313" key="11">
    <source>
        <dbReference type="Proteomes" id="UP000639606"/>
    </source>
</evidence>
<evidence type="ECO:0000259" key="9">
    <source>
        <dbReference type="Pfam" id="PF00082"/>
    </source>
</evidence>
<dbReference type="GO" id="GO:0006508">
    <property type="term" value="P:proteolysis"/>
    <property type="evidence" value="ECO:0007669"/>
    <property type="project" value="UniProtKB-KW"/>
</dbReference>
<dbReference type="PANTHER" id="PTHR43806:SF65">
    <property type="entry name" value="SERINE PROTEASE APRX"/>
    <property type="match status" value="1"/>
</dbReference>
<dbReference type="GO" id="GO:0004252">
    <property type="term" value="F:serine-type endopeptidase activity"/>
    <property type="evidence" value="ECO:0007669"/>
    <property type="project" value="UniProtKB-UniRule"/>
</dbReference>
<gene>
    <name evidence="10" type="ORF">GCM10010185_53460</name>
</gene>
<comment type="similarity">
    <text evidence="1 6 7">Belongs to the peptidase S8 family.</text>
</comment>
<keyword evidence="2 6" id="KW-0645">Protease</keyword>
<comment type="caution">
    <text evidence="10">The sequence shown here is derived from an EMBL/GenBank/DDBJ whole genome shotgun (WGS) entry which is preliminary data.</text>
</comment>
<feature type="chain" id="PRO_5036941410" evidence="8">
    <location>
        <begin position="31"/>
        <end position="1078"/>
    </location>
</feature>
<evidence type="ECO:0000256" key="3">
    <source>
        <dbReference type="ARBA" id="ARBA00022801"/>
    </source>
</evidence>
<keyword evidence="3 6" id="KW-0378">Hydrolase</keyword>
<proteinExistence type="inferred from homology"/>
<organism evidence="10 11">
    <name type="scientific">Saccharothrix coeruleofusca</name>
    <dbReference type="NCBI Taxonomy" id="33919"/>
    <lineage>
        <taxon>Bacteria</taxon>
        <taxon>Bacillati</taxon>
        <taxon>Actinomycetota</taxon>
        <taxon>Actinomycetes</taxon>
        <taxon>Pseudonocardiales</taxon>
        <taxon>Pseudonocardiaceae</taxon>
        <taxon>Saccharothrix</taxon>
    </lineage>
</organism>
<dbReference type="Gene3D" id="3.40.50.200">
    <property type="entry name" value="Peptidase S8/S53 domain"/>
    <property type="match status" value="1"/>
</dbReference>
<evidence type="ECO:0000256" key="5">
    <source>
        <dbReference type="PIRSR" id="PIRSR615500-1"/>
    </source>
</evidence>
<feature type="active site" description="Charge relay system" evidence="5 6">
    <location>
        <position position="215"/>
    </location>
</feature>
<dbReference type="Proteomes" id="UP000639606">
    <property type="component" value="Unassembled WGS sequence"/>
</dbReference>
<dbReference type="PROSITE" id="PS00138">
    <property type="entry name" value="SUBTILASE_SER"/>
    <property type="match status" value="1"/>
</dbReference>
<evidence type="ECO:0000256" key="6">
    <source>
        <dbReference type="PROSITE-ProRule" id="PRU01240"/>
    </source>
</evidence>
<dbReference type="SUPFAM" id="SSF52743">
    <property type="entry name" value="Subtilisin-like"/>
    <property type="match status" value="1"/>
</dbReference>
<dbReference type="PRINTS" id="PR00723">
    <property type="entry name" value="SUBTILISIN"/>
</dbReference>
<dbReference type="InterPro" id="IPR023827">
    <property type="entry name" value="Peptidase_S8_Asp-AS"/>
</dbReference>
<dbReference type="InterPro" id="IPR036852">
    <property type="entry name" value="Peptidase_S8/S53_dom_sf"/>
</dbReference>
<evidence type="ECO:0000256" key="7">
    <source>
        <dbReference type="RuleBase" id="RU003355"/>
    </source>
</evidence>
<accession>A0A918EFD4</accession>
<feature type="active site" description="Charge relay system" evidence="5 6">
    <location>
        <position position="247"/>
    </location>
</feature>
<dbReference type="Pfam" id="PF00082">
    <property type="entry name" value="Peptidase_S8"/>
    <property type="match status" value="1"/>
</dbReference>
<dbReference type="InterPro" id="IPR000209">
    <property type="entry name" value="Peptidase_S8/S53_dom"/>
</dbReference>
<keyword evidence="4 6" id="KW-0720">Serine protease</keyword>
<dbReference type="InterPro" id="IPR023828">
    <property type="entry name" value="Peptidase_S8_Ser-AS"/>
</dbReference>
<sequence>MGSRAPRRGLALAAATIAAGLVAAGGQAFAAPETPAPRTGGPSVAVTLITGDRVILDGDRPGSLIGGPGREKTVFHTFHRDGHLHVVPRDAVPRLAEGKLDPRLFDVTGLVEAGYDDARRDTVPLVVTREGDQPLRTSALAATRELPAVRAVAGRVAKSGATAAYRALLDDPGVRKIWLDGLRQPTLDRSTAQIGAPAAWSAGYTGEGVKVAVLDTGVDGEHPDLAGREIAERNFTDDPDAVDAVGHGTHVAATIASVDAKYRGVAPGAQLLDGKVCIDAGCAESWILAGMQWAADQGADVVNLSLGGGDTPQIDPLEEAVNTLSATTGALFVIAAGNSGGPRTVGSPGSADAALTVGAVDRQDGIAPFSSRGPRVGDGAVKPDITAPGVAIAAAKASKGTIGDPVDDRHVSMSGTSMATPHVAGAAALLAQQHPDWTGARIKAALMASAKRNPALTEFDQGAGRVDLAKAITQTVTSEPANLAMGSQSWPHTDDAPVAKELTYRNAGVEPVTLELSVDVKGPNGEPAPAGMFTVTPTRLTVPAGGTATTTVTADTRAGSLDGTFGGALVASAGSSAVRTPISVDREVESYDVTFNHLDARGELTGNSATMLIRLADFRFVPLSEPDGSSTVRLPVGDYYAASDITTDESDLALVYRPKFRITDGTPVNLDAREAKPLKVSAPDPAATALLGDIELGLKHQGRSYGFSTAFLDGFYERMSLGHSGPELPADELAVLIGTQLRGTPVADSPVHYRFAWLWHGKVPTGFERAPARSELAEVRTRFGGGGDGKQHGYGANPSVEGLASWSVLPRVPAPGSAIDYLTSDVKWNWTLMQSSPQGVEAMLGNDGRAYQAGRSYQEDFNSPVFGPAMPESSYPYLSRLGDEVRLSLPLFGDGAGHVGSSAVSSARTTLHRDGAKVGETTSPGNGRFEVPAGRAGFTVETTAERTPGVSEFSTRVSGSWTFRSDTVPGEQARTLPMTVVRFAPELDEAGAAPVGRVLRVPLVVQQDGPAGRVGRVRVEVSFDDGGSWSQVPVAGRTALVRNTGTPGEFASLRVKGTDSRGNAFEQTVIRAYKLSKI</sequence>
<evidence type="ECO:0000256" key="2">
    <source>
        <dbReference type="ARBA" id="ARBA00022670"/>
    </source>
</evidence>
<dbReference type="PROSITE" id="PS00136">
    <property type="entry name" value="SUBTILASE_ASP"/>
    <property type="match status" value="1"/>
</dbReference>
<evidence type="ECO:0000313" key="10">
    <source>
        <dbReference type="EMBL" id="GGP73272.1"/>
    </source>
</evidence>
<reference evidence="10" key="1">
    <citation type="journal article" date="2014" name="Int. J. Syst. Evol. Microbiol.">
        <title>Complete genome sequence of Corynebacterium casei LMG S-19264T (=DSM 44701T), isolated from a smear-ripened cheese.</title>
        <authorList>
            <consortium name="US DOE Joint Genome Institute (JGI-PGF)"/>
            <person name="Walter F."/>
            <person name="Albersmeier A."/>
            <person name="Kalinowski J."/>
            <person name="Ruckert C."/>
        </authorList>
    </citation>
    <scope>NUCLEOTIDE SEQUENCE</scope>
    <source>
        <strain evidence="10">JCM 3313</strain>
    </source>
</reference>